<evidence type="ECO:0000313" key="1">
    <source>
        <dbReference type="EMBL" id="POM67305.1"/>
    </source>
</evidence>
<organism evidence="1 2">
    <name type="scientific">Phytophthora palmivora</name>
    <dbReference type="NCBI Taxonomy" id="4796"/>
    <lineage>
        <taxon>Eukaryota</taxon>
        <taxon>Sar</taxon>
        <taxon>Stramenopiles</taxon>
        <taxon>Oomycota</taxon>
        <taxon>Peronosporomycetes</taxon>
        <taxon>Peronosporales</taxon>
        <taxon>Peronosporaceae</taxon>
        <taxon>Phytophthora</taxon>
    </lineage>
</organism>
<dbReference type="OrthoDB" id="125341at2759"/>
<comment type="caution">
    <text evidence="1">The sequence shown here is derived from an EMBL/GenBank/DDBJ whole genome shotgun (WGS) entry which is preliminary data.</text>
</comment>
<gene>
    <name evidence="1" type="ORF">PHPALM_16726</name>
</gene>
<sequence length="196" mass="21902">MANVMNRLAACADDAAIMTELRAILCGLAGTEDRRATLDEMAAFLTATEERWTLATQTLISDLIEEAHVQFELLDTLLAWATQETVDKNDTILETLILFFQVATMRLGDAGDVQRWLKWGDQVLAVVHQNAALMEEQKPQETEEKADEGIEGLRCNVVKIASLLMQLRDKLEEDDDATPDLKVVTFVWKVVAVLVL</sequence>
<accession>A0A2P4XP04</accession>
<keyword evidence="2" id="KW-1185">Reference proteome</keyword>
<dbReference type="AlphaFoldDB" id="A0A2P4XP04"/>
<name>A0A2P4XP04_9STRA</name>
<evidence type="ECO:0000313" key="2">
    <source>
        <dbReference type="Proteomes" id="UP000237271"/>
    </source>
</evidence>
<dbReference type="Proteomes" id="UP000237271">
    <property type="component" value="Unassembled WGS sequence"/>
</dbReference>
<proteinExistence type="predicted"/>
<protein>
    <submittedName>
        <fullName evidence="1">Uncharacterized protein</fullName>
    </submittedName>
</protein>
<reference evidence="1 2" key="1">
    <citation type="journal article" date="2017" name="Genome Biol. Evol.">
        <title>Phytophthora megakarya and P. palmivora, closely related causal agents of cacao black pod rot, underwent increases in genome sizes and gene numbers by different mechanisms.</title>
        <authorList>
            <person name="Ali S.S."/>
            <person name="Shao J."/>
            <person name="Lary D.J."/>
            <person name="Kronmiller B."/>
            <person name="Shen D."/>
            <person name="Strem M.D."/>
            <person name="Amoako-Attah I."/>
            <person name="Akrofi A.Y."/>
            <person name="Begoude B.A."/>
            <person name="Ten Hoopen G.M."/>
            <person name="Coulibaly K."/>
            <person name="Kebe B.I."/>
            <person name="Melnick R.L."/>
            <person name="Guiltinan M.J."/>
            <person name="Tyler B.M."/>
            <person name="Meinhardt L.W."/>
            <person name="Bailey B.A."/>
        </authorList>
    </citation>
    <scope>NUCLEOTIDE SEQUENCE [LARGE SCALE GENOMIC DNA]</scope>
    <source>
        <strain evidence="2">sbr112.9</strain>
    </source>
</reference>
<dbReference type="EMBL" id="NCKW01009379">
    <property type="protein sequence ID" value="POM67305.1"/>
    <property type="molecule type" value="Genomic_DNA"/>
</dbReference>